<dbReference type="GO" id="GO:0050909">
    <property type="term" value="P:sensory perception of taste"/>
    <property type="evidence" value="ECO:0007669"/>
    <property type="project" value="InterPro"/>
</dbReference>
<keyword evidence="3" id="KW-0812">Transmembrane</keyword>
<dbReference type="GO" id="GO:0008049">
    <property type="term" value="P:male courtship behavior"/>
    <property type="evidence" value="ECO:0007669"/>
    <property type="project" value="TreeGrafter"/>
</dbReference>
<evidence type="ECO:0000256" key="4">
    <source>
        <dbReference type="ARBA" id="ARBA00022989"/>
    </source>
</evidence>
<sequence length="1594" mass="186437">MPNNVQCYWWLLQICAALYIIPCSYNVHQNIFQISYWNRFALLQACLLFFGCMWVDWITVGSVLDTTSPVVLGLVCIDVCAYSMLVFCLAFNSLHHRKRFIHLLNGLFVQQECTLDWMMANNANNRNKQGSYLHILVGLALLYTFFSIVTFPVTQYRKLNAVILVRVSVLFLTMDLYRACTGIIRMRMQQLQTMMSRGYSSNNTEQDRERKLSTFFDRFQHYYQQIALLNQCFSVPLLNIFMLLLVELTFTSYEYYQMTDNVTYDPEAGLFVFLMRQMMQLVFAAIVVTFVQHRMAPMVQRYRRLLTISAWIYLVPCSYCPVRKSFLISYRNAFALLLASVFFLSYMTIDFWFVKEFFRRSTPVMMGLVCLDTASFAVLIPCLAMNGFFHRKRFIRLFNALFARDEWMLDWASKGVAANPINHSRFLLAVIIIFSTYYVAPSMPTAVRFQNLFILLRFCVQFGMVEVYCASVNIIKLRMKQLMIVFPMSATKTLVQDSGDRISDRKLAIFFDRYRHYQQQIVHINKCFSIPLLNGILIIVVELCFTCFDVFVGTDLADLGLMNFTIRQIIELVFVFMIVRIATVSHSAAEQFKLLLIVMSAHVQRHWILFRLLASIHYVPCWYDSCGNYFVIRRSNLAALVVGLLVSGCYYYHDFFWQQHFLSALAPFTLGVAVIELFTFSTIPLVMLLNGLIQRQRMTQLFNVLFGDDLLLDSYDTDDRTGCSYYCSLLKLLFAAMVVSVGSTGLHYSTFTHTVFTFSILVRCFGMLSYLFIYHLCVTRIQIRMGQLHNLLRQQEQHIEVHLDYFFARFELYSGQIEQINRCLFPPIMLIFVLVLVELSYTAYEWFYLITLGHPDVENFDTKAEWLNSQFWQALYVNMLVLVVPCCDSTWTERHSRLFSIASVMYFIPCSYNSQTSRFEAQKKNLLSFAFSILIAVPFWLMDIQIMDKLYIHTMSPVLATVAILELSIYISLAICSILNVFVNRRRITKLINVLFRFDWLLDDSDGFLDDHYNDNLRFVGIASLALVLFCYKVSVMSNSVANFILAMLIFLRFLCTCLMVFVHRLCVRAIAWRMKQLQELYCSSVLQLDRLLFYFLKRFDRYYAQMANVDRCFSLPILLVFPLVMVELVYLLYEFYLLFMPNDAISMMDRPANIINWIMYQVWQMQYALLSYLTISACRDASIQVEETARCTRYFDDYRLQNTRAAKQVQKFLLKNLHQKKKFSACGFFDIDNTVIYMVGFQLDRHVLSYTNSVQATGERPYATWGLQWNSKWYNCSSLEPHLTTNVTAGFSSFVHSYIWFLVATTRERIGLRRHSATGFGLPSLSLRQYRSGFTISNLRPAFGTIEIIVYVSIIGCTLLNAYCKRHHIAKLMNVLFRSDWLLDQYDTIERRYDQNQTITLVLLGLIIFSCVNLYFIRETLVWTLTLNMTVKMFGVSLLTLEYRIFVSAIAMRMEQLKQLLEVHRNGHLRDFISRYDLYADQIRLVDRCFSFPITVVLLLVLLELVYLVFDCYTILEGRGFQVGVDKSYSQWLMRQTWQMIYAGVLLLIANACQRAKKKVSYDRFSLRYSPLIALLDRLMRQLSARSVWTTIG</sequence>
<dbReference type="VEuPathDB" id="VectorBase:ADAC100457"/>
<dbReference type="GO" id="GO:0005886">
    <property type="term" value="C:plasma membrane"/>
    <property type="evidence" value="ECO:0007669"/>
    <property type="project" value="UniProtKB-SubCell"/>
</dbReference>
<evidence type="ECO:0000256" key="5">
    <source>
        <dbReference type="ARBA" id="ARBA00023136"/>
    </source>
</evidence>
<dbReference type="GO" id="GO:0030424">
    <property type="term" value="C:axon"/>
    <property type="evidence" value="ECO:0007669"/>
    <property type="project" value="TreeGrafter"/>
</dbReference>
<evidence type="ECO:0000256" key="2">
    <source>
        <dbReference type="ARBA" id="ARBA00022475"/>
    </source>
</evidence>
<reference evidence="9" key="1">
    <citation type="journal article" date="2010" name="BMC Genomics">
        <title>Combination of measures distinguishes pre-miRNAs from other stem-loops in the genome of the newly sequenced Anopheles darlingi.</title>
        <authorList>
            <person name="Mendes N.D."/>
            <person name="Freitas A.T."/>
            <person name="Vasconcelos A.T."/>
            <person name="Sagot M.F."/>
        </authorList>
    </citation>
    <scope>NUCLEOTIDE SEQUENCE</scope>
</reference>
<evidence type="ECO:0000313" key="9">
    <source>
        <dbReference type="Proteomes" id="UP000000673"/>
    </source>
</evidence>
<proteinExistence type="predicted"/>
<dbReference type="GO" id="GO:0007165">
    <property type="term" value="P:signal transduction"/>
    <property type="evidence" value="ECO:0007669"/>
    <property type="project" value="UniProtKB-KW"/>
</dbReference>
<dbReference type="Pfam" id="PF08395">
    <property type="entry name" value="7tm_7"/>
    <property type="match status" value="5"/>
</dbReference>
<protein>
    <submittedName>
        <fullName evidence="8">Uncharacterized protein</fullName>
    </submittedName>
</protein>
<dbReference type="GO" id="GO:0030425">
    <property type="term" value="C:dendrite"/>
    <property type="evidence" value="ECO:0007669"/>
    <property type="project" value="TreeGrafter"/>
</dbReference>
<dbReference type="GO" id="GO:0007635">
    <property type="term" value="P:chemosensory behavior"/>
    <property type="evidence" value="ECO:0007669"/>
    <property type="project" value="TreeGrafter"/>
</dbReference>
<dbReference type="PANTHER" id="PTHR21143:SF134">
    <property type="entry name" value="GUSTATORY RECEPTOR"/>
    <property type="match status" value="1"/>
</dbReference>
<accession>A0A675B315</accession>
<evidence type="ECO:0000313" key="8">
    <source>
        <dbReference type="EnsemblMetazoa" id="ADAC100457-PA"/>
    </source>
</evidence>
<comment type="subcellular location">
    <subcellularLocation>
        <location evidence="1">Cell membrane</location>
        <topology evidence="1">Multi-pass membrane protein</topology>
    </subcellularLocation>
</comment>
<evidence type="ECO:0000256" key="6">
    <source>
        <dbReference type="ARBA" id="ARBA00023170"/>
    </source>
</evidence>
<keyword evidence="2" id="KW-1003">Cell membrane</keyword>
<dbReference type="EnsemblMetazoa" id="ADAC100457-RA">
    <property type="protein sequence ID" value="ADAC100457-PA"/>
    <property type="gene ID" value="ADAC100457"/>
</dbReference>
<organism evidence="8 9">
    <name type="scientific">Anopheles darlingi</name>
    <name type="common">Mosquito</name>
    <dbReference type="NCBI Taxonomy" id="43151"/>
    <lineage>
        <taxon>Eukaryota</taxon>
        <taxon>Metazoa</taxon>
        <taxon>Ecdysozoa</taxon>
        <taxon>Arthropoda</taxon>
        <taxon>Hexapoda</taxon>
        <taxon>Insecta</taxon>
        <taxon>Pterygota</taxon>
        <taxon>Neoptera</taxon>
        <taxon>Endopterygota</taxon>
        <taxon>Diptera</taxon>
        <taxon>Nematocera</taxon>
        <taxon>Culicoidea</taxon>
        <taxon>Culicidae</taxon>
        <taxon>Anophelinae</taxon>
        <taxon>Anopheles</taxon>
    </lineage>
</organism>
<name>A0A675B315_ANODA</name>
<dbReference type="PANTHER" id="PTHR21143">
    <property type="entry name" value="INVERTEBRATE GUSTATORY RECEPTOR"/>
    <property type="match status" value="1"/>
</dbReference>
<keyword evidence="6" id="KW-0675">Receptor</keyword>
<evidence type="ECO:0000256" key="7">
    <source>
        <dbReference type="ARBA" id="ARBA00023224"/>
    </source>
</evidence>
<reference evidence="8" key="2">
    <citation type="submission" date="2020-03" db="UniProtKB">
        <authorList>
            <consortium name="EnsemblMetazoa"/>
        </authorList>
    </citation>
    <scope>IDENTIFICATION</scope>
</reference>
<dbReference type="InterPro" id="IPR013604">
    <property type="entry name" value="7TM_chemorcpt"/>
</dbReference>
<keyword evidence="7" id="KW-0807">Transducer</keyword>
<keyword evidence="5" id="KW-0472">Membrane</keyword>
<dbReference type="Proteomes" id="UP000000673">
    <property type="component" value="Unassembled WGS sequence"/>
</dbReference>
<evidence type="ECO:0000256" key="3">
    <source>
        <dbReference type="ARBA" id="ARBA00022692"/>
    </source>
</evidence>
<evidence type="ECO:0000256" key="1">
    <source>
        <dbReference type="ARBA" id="ARBA00004651"/>
    </source>
</evidence>
<keyword evidence="9" id="KW-1185">Reference proteome</keyword>
<dbReference type="GO" id="GO:0043025">
    <property type="term" value="C:neuronal cell body"/>
    <property type="evidence" value="ECO:0007669"/>
    <property type="project" value="TreeGrafter"/>
</dbReference>
<keyword evidence="4" id="KW-1133">Transmembrane helix</keyword>